<proteinExistence type="predicted"/>
<evidence type="ECO:0000313" key="2">
    <source>
        <dbReference type="EMBL" id="KAK5835448.1"/>
    </source>
</evidence>
<dbReference type="EMBL" id="JARKNE010000004">
    <property type="protein sequence ID" value="KAK5835448.1"/>
    <property type="molecule type" value="Genomic_DNA"/>
</dbReference>
<gene>
    <name evidence="2" type="ORF">PVK06_011137</name>
</gene>
<evidence type="ECO:0000313" key="3">
    <source>
        <dbReference type="Proteomes" id="UP001358586"/>
    </source>
</evidence>
<feature type="domain" description="RNase H type-1" evidence="1">
    <location>
        <begin position="27"/>
        <end position="100"/>
    </location>
</feature>
<reference evidence="2 3" key="1">
    <citation type="submission" date="2023-03" db="EMBL/GenBank/DDBJ databases">
        <title>WGS of Gossypium arboreum.</title>
        <authorList>
            <person name="Yu D."/>
        </authorList>
    </citation>
    <scope>NUCLEOTIDE SEQUENCE [LARGE SCALE GENOMIC DNA]</scope>
    <source>
        <tissue evidence="2">Leaf</tissue>
    </source>
</reference>
<dbReference type="Pfam" id="PF13456">
    <property type="entry name" value="RVT_3"/>
    <property type="match status" value="1"/>
</dbReference>
<dbReference type="InterPro" id="IPR002156">
    <property type="entry name" value="RNaseH_domain"/>
</dbReference>
<evidence type="ECO:0000259" key="1">
    <source>
        <dbReference type="Pfam" id="PF13456"/>
    </source>
</evidence>
<comment type="caution">
    <text evidence="2">The sequence shown here is derived from an EMBL/GenBank/DDBJ whole genome shotgun (WGS) entry which is preliminary data.</text>
</comment>
<organism evidence="2 3">
    <name type="scientific">Gossypium arboreum</name>
    <name type="common">Tree cotton</name>
    <name type="synonym">Gossypium nanking</name>
    <dbReference type="NCBI Taxonomy" id="29729"/>
    <lineage>
        <taxon>Eukaryota</taxon>
        <taxon>Viridiplantae</taxon>
        <taxon>Streptophyta</taxon>
        <taxon>Embryophyta</taxon>
        <taxon>Tracheophyta</taxon>
        <taxon>Spermatophyta</taxon>
        <taxon>Magnoliopsida</taxon>
        <taxon>eudicotyledons</taxon>
        <taxon>Gunneridae</taxon>
        <taxon>Pentapetalae</taxon>
        <taxon>rosids</taxon>
        <taxon>malvids</taxon>
        <taxon>Malvales</taxon>
        <taxon>Malvaceae</taxon>
        <taxon>Malvoideae</taxon>
        <taxon>Gossypium</taxon>
    </lineage>
</organism>
<dbReference type="Proteomes" id="UP001358586">
    <property type="component" value="Chromosome 4"/>
</dbReference>
<accession>A0ABR0Q993</accession>
<keyword evidence="3" id="KW-1185">Reference proteome</keyword>
<sequence>MEEWGYVGRGCNYRSGLVCSCYGGVTRDNGRRSLWGFPVTVCLVLEVEMWRTFEGVKVAWEKGVKKIVLEMDCIEAINMLSGHIRDQNLLRGRVKIYRNRWKNFK</sequence>
<dbReference type="InterPro" id="IPR044730">
    <property type="entry name" value="RNase_H-like_dom_plant"/>
</dbReference>
<protein>
    <recommendedName>
        <fullName evidence="1">RNase H type-1 domain-containing protein</fullName>
    </recommendedName>
</protein>
<name>A0ABR0Q993_GOSAR</name>
<dbReference type="CDD" id="cd06222">
    <property type="entry name" value="RNase_H_like"/>
    <property type="match status" value="1"/>
</dbReference>